<dbReference type="InterPro" id="IPR036510">
    <property type="entry name" value="Ribosomal_bS20_sf"/>
</dbReference>
<dbReference type="PANTHER" id="PTHR33398:SF1">
    <property type="entry name" value="SMALL RIBOSOMAL SUBUNIT PROTEIN BS20C"/>
    <property type="match status" value="1"/>
</dbReference>
<dbReference type="Proteomes" id="UP000593591">
    <property type="component" value="Chromosome"/>
</dbReference>
<dbReference type="EMBL" id="CP031517">
    <property type="protein sequence ID" value="QOS39505.1"/>
    <property type="molecule type" value="Genomic_DNA"/>
</dbReference>
<dbReference type="PANTHER" id="PTHR33398">
    <property type="entry name" value="30S RIBOSOMAL PROTEIN S20"/>
    <property type="match status" value="1"/>
</dbReference>
<name>A0A7M1XKI1_9SPIR</name>
<keyword evidence="6 8" id="KW-0687">Ribonucleoprotein</keyword>
<dbReference type="InterPro" id="IPR002583">
    <property type="entry name" value="Ribosomal_bS20"/>
</dbReference>
<sequence>MANIKSQKKRILIAERNNLANSSFKTRMRHAIKKVKVALEAKDLATAEKLLPEAVSLIDKSVKNGIQHANTAARQKSTLMNGINALKAEGEAK</sequence>
<dbReference type="GO" id="GO:0006412">
    <property type="term" value="P:translation"/>
    <property type="evidence" value="ECO:0007669"/>
    <property type="project" value="UniProtKB-UniRule"/>
</dbReference>
<dbReference type="GO" id="GO:0070181">
    <property type="term" value="F:small ribosomal subunit rRNA binding"/>
    <property type="evidence" value="ECO:0007669"/>
    <property type="project" value="TreeGrafter"/>
</dbReference>
<dbReference type="Pfam" id="PF01649">
    <property type="entry name" value="Ribosomal_S20p"/>
    <property type="match status" value="1"/>
</dbReference>
<evidence type="ECO:0000256" key="6">
    <source>
        <dbReference type="ARBA" id="ARBA00023274"/>
    </source>
</evidence>
<dbReference type="GO" id="GO:0015935">
    <property type="term" value="C:small ribosomal subunit"/>
    <property type="evidence" value="ECO:0007669"/>
    <property type="project" value="TreeGrafter"/>
</dbReference>
<comment type="similarity">
    <text evidence="2 8">Belongs to the bacterial ribosomal protein bS20 family.</text>
</comment>
<dbReference type="FunFam" id="1.20.58.110:FF:000001">
    <property type="entry name" value="30S ribosomal protein S20"/>
    <property type="match status" value="1"/>
</dbReference>
<dbReference type="AlphaFoldDB" id="A0A7M1XKI1"/>
<accession>A0A7M1XKI1</accession>
<evidence type="ECO:0000313" key="10">
    <source>
        <dbReference type="Proteomes" id="UP000593591"/>
    </source>
</evidence>
<evidence type="ECO:0000256" key="4">
    <source>
        <dbReference type="ARBA" id="ARBA00022884"/>
    </source>
</evidence>
<keyword evidence="3 8" id="KW-0699">rRNA-binding</keyword>
<evidence type="ECO:0000256" key="1">
    <source>
        <dbReference type="ARBA" id="ARBA00003134"/>
    </source>
</evidence>
<protein>
    <recommendedName>
        <fullName evidence="7 8">Small ribosomal subunit protein bS20</fullName>
    </recommendedName>
</protein>
<reference evidence="9 10" key="1">
    <citation type="submission" date="2018-08" db="EMBL/GenBank/DDBJ databases">
        <title>The first complete genome of Treponema rectale (CHPAT), a commensal spirochete of the bovine rectum.</title>
        <authorList>
            <person name="Staton G.J."/>
            <person name="Clegg S.R."/>
            <person name="Carter S.D."/>
            <person name="Radford A.D."/>
            <person name="Darby A."/>
            <person name="Hall N."/>
            <person name="Birtles R.J."/>
            <person name="Evans N.J."/>
        </authorList>
    </citation>
    <scope>NUCLEOTIDE SEQUENCE [LARGE SCALE GENOMIC DNA]</scope>
    <source>
        <strain evidence="9 10">CHPA</strain>
    </source>
</reference>
<keyword evidence="5 8" id="KW-0689">Ribosomal protein</keyword>
<gene>
    <name evidence="8 9" type="primary">rpsT</name>
    <name evidence="9" type="ORF">DYE49_03145</name>
</gene>
<dbReference type="GO" id="GO:0003735">
    <property type="term" value="F:structural constituent of ribosome"/>
    <property type="evidence" value="ECO:0007669"/>
    <property type="project" value="InterPro"/>
</dbReference>
<keyword evidence="4 8" id="KW-0694">RNA-binding</keyword>
<evidence type="ECO:0000256" key="3">
    <source>
        <dbReference type="ARBA" id="ARBA00022730"/>
    </source>
</evidence>
<comment type="function">
    <text evidence="1 8">Binds directly to 16S ribosomal RNA.</text>
</comment>
<dbReference type="HAMAP" id="MF_00500">
    <property type="entry name" value="Ribosomal_bS20"/>
    <property type="match status" value="1"/>
</dbReference>
<evidence type="ECO:0000256" key="5">
    <source>
        <dbReference type="ARBA" id="ARBA00022980"/>
    </source>
</evidence>
<dbReference type="SUPFAM" id="SSF46992">
    <property type="entry name" value="Ribosomal protein S20"/>
    <property type="match status" value="1"/>
</dbReference>
<dbReference type="NCBIfam" id="TIGR00029">
    <property type="entry name" value="S20"/>
    <property type="match status" value="1"/>
</dbReference>
<proteinExistence type="inferred from homology"/>
<evidence type="ECO:0000256" key="2">
    <source>
        <dbReference type="ARBA" id="ARBA00007634"/>
    </source>
</evidence>
<dbReference type="KEGG" id="trc:DYE49_03145"/>
<dbReference type="Gene3D" id="1.20.58.110">
    <property type="entry name" value="Ribosomal protein S20"/>
    <property type="match status" value="1"/>
</dbReference>
<evidence type="ECO:0000256" key="8">
    <source>
        <dbReference type="HAMAP-Rule" id="MF_00500"/>
    </source>
</evidence>
<evidence type="ECO:0000256" key="7">
    <source>
        <dbReference type="ARBA" id="ARBA00035136"/>
    </source>
</evidence>
<organism evidence="9 10">
    <name type="scientific">Treponema rectale</name>
    <dbReference type="NCBI Taxonomy" id="744512"/>
    <lineage>
        <taxon>Bacteria</taxon>
        <taxon>Pseudomonadati</taxon>
        <taxon>Spirochaetota</taxon>
        <taxon>Spirochaetia</taxon>
        <taxon>Spirochaetales</taxon>
        <taxon>Treponemataceae</taxon>
        <taxon>Treponema</taxon>
    </lineage>
</organism>
<evidence type="ECO:0000313" key="9">
    <source>
        <dbReference type="EMBL" id="QOS39505.1"/>
    </source>
</evidence>